<dbReference type="Pfam" id="PF13426">
    <property type="entry name" value="PAS_9"/>
    <property type="match status" value="1"/>
</dbReference>
<comment type="subcellular location">
    <subcellularLocation>
        <location evidence="2">Cell inner membrane</location>
        <topology evidence="2">Multi-pass membrane protein</topology>
    </subcellularLocation>
</comment>
<dbReference type="GO" id="GO:0000155">
    <property type="term" value="F:phosphorelay sensor kinase activity"/>
    <property type="evidence" value="ECO:0007669"/>
    <property type="project" value="InterPro"/>
</dbReference>
<dbReference type="EC" id="2.7.13.3" evidence="3"/>
<dbReference type="PANTHER" id="PTHR43047:SF64">
    <property type="entry name" value="HISTIDINE KINASE CONTAINING CHEY-HOMOLOGOUS RECEIVER DOMAIN AND PAS DOMAIN-RELATED"/>
    <property type="match status" value="1"/>
</dbReference>
<evidence type="ECO:0000256" key="12">
    <source>
        <dbReference type="ARBA" id="ARBA00023136"/>
    </source>
</evidence>
<reference evidence="21 22" key="1">
    <citation type="journal article" date="2009" name="Stand. Genomic Sci.">
        <title>Complete genome sequence of Thermanaerovibrio acidaminovorans type strain (Su883).</title>
        <authorList>
            <person name="Chovatia M."/>
            <person name="Sikorski J."/>
            <person name="Schroder M."/>
            <person name="Lapidus A."/>
            <person name="Nolan M."/>
            <person name="Tice H."/>
            <person name="Glavina Del Rio T."/>
            <person name="Copeland A."/>
            <person name="Cheng J.F."/>
            <person name="Lucas S."/>
            <person name="Chen F."/>
            <person name="Bruce D."/>
            <person name="Goodwin L."/>
            <person name="Pitluck S."/>
            <person name="Ivanova N."/>
            <person name="Mavromatis K."/>
            <person name="Ovchinnikova G."/>
            <person name="Pati A."/>
            <person name="Chen A."/>
            <person name="Palaniappan K."/>
            <person name="Land M."/>
            <person name="Hauser L."/>
            <person name="Chang Y.J."/>
            <person name="Jeffries C.D."/>
            <person name="Chain P."/>
            <person name="Saunders E."/>
            <person name="Detter J.C."/>
            <person name="Brettin T."/>
            <person name="Rohde M."/>
            <person name="Goker M."/>
            <person name="Spring S."/>
            <person name="Bristow J."/>
            <person name="Markowitz V."/>
            <person name="Hugenholtz P."/>
            <person name="Kyrpides N.C."/>
            <person name="Klenk H.P."/>
            <person name="Eisen J.A."/>
        </authorList>
    </citation>
    <scope>NUCLEOTIDE SEQUENCE [LARGE SCALE GENOMIC DNA]</scope>
    <source>
        <strain evidence="22">ATCC 49978 / DSM 6589 / Su883</strain>
    </source>
</reference>
<dbReference type="PROSITE" id="PS50894">
    <property type="entry name" value="HPT"/>
    <property type="match status" value="1"/>
</dbReference>
<evidence type="ECO:0000256" key="7">
    <source>
        <dbReference type="ARBA" id="ARBA00022679"/>
    </source>
</evidence>
<dbReference type="SMART" id="SM00091">
    <property type="entry name" value="PAS"/>
    <property type="match status" value="3"/>
</dbReference>
<evidence type="ECO:0000259" key="20">
    <source>
        <dbReference type="PROSITE" id="PS50894"/>
    </source>
</evidence>
<dbReference type="InterPro" id="IPR003594">
    <property type="entry name" value="HATPase_dom"/>
</dbReference>
<dbReference type="OrthoDB" id="187at2"/>
<evidence type="ECO:0000256" key="15">
    <source>
        <dbReference type="SAM" id="Coils"/>
    </source>
</evidence>
<evidence type="ECO:0000259" key="16">
    <source>
        <dbReference type="PROSITE" id="PS50109"/>
    </source>
</evidence>
<evidence type="ECO:0000256" key="9">
    <source>
        <dbReference type="ARBA" id="ARBA00022777"/>
    </source>
</evidence>
<keyword evidence="5" id="KW-0997">Cell inner membrane</keyword>
<evidence type="ECO:0000313" key="21">
    <source>
        <dbReference type="EMBL" id="ACZ19681.1"/>
    </source>
</evidence>
<dbReference type="Pfam" id="PF08448">
    <property type="entry name" value="PAS_4"/>
    <property type="match status" value="1"/>
</dbReference>
<feature type="domain" description="PAC" evidence="19">
    <location>
        <begin position="321"/>
        <end position="385"/>
    </location>
</feature>
<feature type="domain" description="Response regulatory" evidence="17">
    <location>
        <begin position="640"/>
        <end position="758"/>
    </location>
</feature>
<dbReference type="PROSITE" id="PS50110">
    <property type="entry name" value="RESPONSE_REGULATORY"/>
    <property type="match status" value="1"/>
</dbReference>
<gene>
    <name evidence="21" type="ordered locus">Taci_1451</name>
</gene>
<dbReference type="RefSeq" id="WP_012870192.1">
    <property type="nucleotide sequence ID" value="NC_013522.1"/>
</dbReference>
<feature type="modified residue" description="4-aspartylphosphate" evidence="14">
    <location>
        <position position="689"/>
    </location>
</feature>
<accession>D1B6P0</accession>
<dbReference type="InterPro" id="IPR001610">
    <property type="entry name" value="PAC"/>
</dbReference>
<dbReference type="CDD" id="cd00088">
    <property type="entry name" value="HPT"/>
    <property type="match status" value="1"/>
</dbReference>
<dbReference type="PRINTS" id="PR00344">
    <property type="entry name" value="BCTRLSENSOR"/>
</dbReference>
<protein>
    <recommendedName>
        <fullName evidence="3">histidine kinase</fullName>
        <ecNumber evidence="3">2.7.13.3</ecNumber>
    </recommendedName>
</protein>
<dbReference type="AlphaFoldDB" id="D1B6P0"/>
<dbReference type="Gene3D" id="1.10.287.130">
    <property type="match status" value="1"/>
</dbReference>
<evidence type="ECO:0000256" key="2">
    <source>
        <dbReference type="ARBA" id="ARBA00004429"/>
    </source>
</evidence>
<dbReference type="PROSITE" id="PS50112">
    <property type="entry name" value="PAS"/>
    <property type="match status" value="2"/>
</dbReference>
<dbReference type="CDD" id="cd16922">
    <property type="entry name" value="HATPase_EvgS-ArcB-TorS-like"/>
    <property type="match status" value="1"/>
</dbReference>
<dbReference type="InterPro" id="IPR036097">
    <property type="entry name" value="HisK_dim/P_sf"/>
</dbReference>
<dbReference type="CDD" id="cd17546">
    <property type="entry name" value="REC_hyHK_CKI1_RcsC-like"/>
    <property type="match status" value="1"/>
</dbReference>
<dbReference type="SUPFAM" id="SSF55874">
    <property type="entry name" value="ATPase domain of HSP90 chaperone/DNA topoisomerase II/histidine kinase"/>
    <property type="match status" value="1"/>
</dbReference>
<dbReference type="PROSITE" id="PS50109">
    <property type="entry name" value="HIS_KIN"/>
    <property type="match status" value="1"/>
</dbReference>
<dbReference type="eggNOG" id="COG0784">
    <property type="taxonomic scope" value="Bacteria"/>
</dbReference>
<dbReference type="PROSITE" id="PS50113">
    <property type="entry name" value="PAC"/>
    <property type="match status" value="3"/>
</dbReference>
<dbReference type="CDD" id="cd00082">
    <property type="entry name" value="HisKA"/>
    <property type="match status" value="1"/>
</dbReference>
<dbReference type="Pfam" id="PF01627">
    <property type="entry name" value="Hpt"/>
    <property type="match status" value="1"/>
</dbReference>
<evidence type="ECO:0000256" key="4">
    <source>
        <dbReference type="ARBA" id="ARBA00022475"/>
    </source>
</evidence>
<dbReference type="InterPro" id="IPR036890">
    <property type="entry name" value="HATPase_C_sf"/>
</dbReference>
<proteinExistence type="predicted"/>
<keyword evidence="8" id="KW-0812">Transmembrane</keyword>
<evidence type="ECO:0000256" key="5">
    <source>
        <dbReference type="ARBA" id="ARBA00022519"/>
    </source>
</evidence>
<name>D1B6P0_THEAS</name>
<dbReference type="STRING" id="525903.Taci_1451"/>
<keyword evidence="10" id="KW-0067">ATP-binding</keyword>
<keyword evidence="4" id="KW-1003">Cell membrane</keyword>
<dbReference type="GO" id="GO:0006355">
    <property type="term" value="P:regulation of DNA-templated transcription"/>
    <property type="evidence" value="ECO:0007669"/>
    <property type="project" value="InterPro"/>
</dbReference>
<dbReference type="Pfam" id="PF02518">
    <property type="entry name" value="HATPase_c"/>
    <property type="match status" value="1"/>
</dbReference>
<dbReference type="eggNOG" id="COG2198">
    <property type="taxonomic scope" value="Bacteria"/>
</dbReference>
<dbReference type="SMART" id="SM00073">
    <property type="entry name" value="HPT"/>
    <property type="match status" value="1"/>
</dbReference>
<dbReference type="InterPro" id="IPR008207">
    <property type="entry name" value="Sig_transdc_His_kin_Hpt_dom"/>
</dbReference>
<dbReference type="InterPro" id="IPR011006">
    <property type="entry name" value="CheY-like_superfamily"/>
</dbReference>
<keyword evidence="7" id="KW-0808">Transferase</keyword>
<keyword evidence="10" id="KW-0547">Nucleotide-binding</keyword>
<dbReference type="NCBIfam" id="TIGR00229">
    <property type="entry name" value="sensory_box"/>
    <property type="match status" value="2"/>
</dbReference>
<comment type="catalytic activity">
    <reaction evidence="1">
        <text>ATP + protein L-histidine = ADP + protein N-phospho-L-histidine.</text>
        <dbReference type="EC" id="2.7.13.3"/>
    </reaction>
</comment>
<keyword evidence="6 14" id="KW-0597">Phosphoprotein</keyword>
<keyword evidence="11" id="KW-1133">Transmembrane helix</keyword>
<feature type="domain" description="PAS" evidence="18">
    <location>
        <begin position="138"/>
        <end position="196"/>
    </location>
</feature>
<dbReference type="InterPro" id="IPR000014">
    <property type="entry name" value="PAS"/>
</dbReference>
<evidence type="ECO:0000256" key="13">
    <source>
        <dbReference type="PROSITE-ProRule" id="PRU00110"/>
    </source>
</evidence>
<dbReference type="GO" id="GO:0005886">
    <property type="term" value="C:plasma membrane"/>
    <property type="evidence" value="ECO:0007669"/>
    <property type="project" value="UniProtKB-SubCell"/>
</dbReference>
<feature type="modified residue" description="Phosphohistidine" evidence="13">
    <location>
        <position position="820"/>
    </location>
</feature>
<dbReference type="InterPro" id="IPR013767">
    <property type="entry name" value="PAS_fold"/>
</dbReference>
<evidence type="ECO:0000256" key="10">
    <source>
        <dbReference type="ARBA" id="ARBA00022840"/>
    </source>
</evidence>
<dbReference type="SUPFAM" id="SSF47226">
    <property type="entry name" value="Histidine-containing phosphotransfer domain, HPT domain"/>
    <property type="match status" value="1"/>
</dbReference>
<dbReference type="InterPro" id="IPR036641">
    <property type="entry name" value="HPT_dom_sf"/>
</dbReference>
<evidence type="ECO:0000256" key="6">
    <source>
        <dbReference type="ARBA" id="ARBA00022553"/>
    </source>
</evidence>
<dbReference type="EMBL" id="CP001818">
    <property type="protein sequence ID" value="ACZ19681.1"/>
    <property type="molecule type" value="Genomic_DNA"/>
</dbReference>
<feature type="coiled-coil region" evidence="15">
    <location>
        <begin position="369"/>
        <end position="396"/>
    </location>
</feature>
<dbReference type="HOGENOM" id="CLU_000445_114_15_0"/>
<keyword evidence="9 21" id="KW-0418">Kinase</keyword>
<evidence type="ECO:0000256" key="1">
    <source>
        <dbReference type="ARBA" id="ARBA00000085"/>
    </source>
</evidence>
<feature type="domain" description="HPt" evidence="20">
    <location>
        <begin position="780"/>
        <end position="874"/>
    </location>
</feature>
<feature type="domain" description="PAC" evidence="19">
    <location>
        <begin position="210"/>
        <end position="262"/>
    </location>
</feature>
<feature type="domain" description="PAC" evidence="19">
    <location>
        <begin position="85"/>
        <end position="137"/>
    </location>
</feature>
<dbReference type="InterPro" id="IPR035965">
    <property type="entry name" value="PAS-like_dom_sf"/>
</dbReference>
<evidence type="ECO:0000256" key="11">
    <source>
        <dbReference type="ARBA" id="ARBA00022989"/>
    </source>
</evidence>
<dbReference type="InterPro" id="IPR004358">
    <property type="entry name" value="Sig_transdc_His_kin-like_C"/>
</dbReference>
<dbReference type="Pfam" id="PF00512">
    <property type="entry name" value="HisKA"/>
    <property type="match status" value="1"/>
</dbReference>
<dbReference type="Proteomes" id="UP000002030">
    <property type="component" value="Chromosome"/>
</dbReference>
<evidence type="ECO:0000259" key="19">
    <source>
        <dbReference type="PROSITE" id="PS50113"/>
    </source>
</evidence>
<dbReference type="Gene3D" id="3.30.450.20">
    <property type="entry name" value="PAS domain"/>
    <property type="match status" value="3"/>
</dbReference>
<dbReference type="SMART" id="SM00387">
    <property type="entry name" value="HATPase_c"/>
    <property type="match status" value="1"/>
</dbReference>
<dbReference type="Pfam" id="PF00072">
    <property type="entry name" value="Response_reg"/>
    <property type="match status" value="1"/>
</dbReference>
<keyword evidence="22" id="KW-1185">Reference proteome</keyword>
<dbReference type="eggNOG" id="COG5000">
    <property type="taxonomic scope" value="Bacteria"/>
</dbReference>
<dbReference type="SUPFAM" id="SSF55785">
    <property type="entry name" value="PYP-like sensor domain (PAS domain)"/>
    <property type="match status" value="3"/>
</dbReference>
<evidence type="ECO:0000256" key="3">
    <source>
        <dbReference type="ARBA" id="ARBA00012438"/>
    </source>
</evidence>
<evidence type="ECO:0000259" key="17">
    <source>
        <dbReference type="PROSITE" id="PS50110"/>
    </source>
</evidence>
<keyword evidence="12" id="KW-0472">Membrane</keyword>
<dbReference type="SUPFAM" id="SSF52172">
    <property type="entry name" value="CheY-like"/>
    <property type="match status" value="1"/>
</dbReference>
<dbReference type="InterPro" id="IPR003661">
    <property type="entry name" value="HisK_dim/P_dom"/>
</dbReference>
<dbReference type="Pfam" id="PF00989">
    <property type="entry name" value="PAS"/>
    <property type="match status" value="1"/>
</dbReference>
<organism evidence="21 22">
    <name type="scientific">Thermanaerovibrio acidaminovorans (strain ATCC 49978 / DSM 6589 / Su883)</name>
    <name type="common">Selenomonas acidaminovorans</name>
    <dbReference type="NCBI Taxonomy" id="525903"/>
    <lineage>
        <taxon>Bacteria</taxon>
        <taxon>Thermotogati</taxon>
        <taxon>Synergistota</taxon>
        <taxon>Synergistia</taxon>
        <taxon>Synergistales</taxon>
        <taxon>Synergistaceae</taxon>
        <taxon>Thermanaerovibrio</taxon>
    </lineage>
</organism>
<dbReference type="Gene3D" id="3.30.565.10">
    <property type="entry name" value="Histidine kinase-like ATPase, C-terminal domain"/>
    <property type="match status" value="1"/>
</dbReference>
<dbReference type="InterPro" id="IPR005467">
    <property type="entry name" value="His_kinase_dom"/>
</dbReference>
<dbReference type="FunFam" id="3.30.565.10:FF:000010">
    <property type="entry name" value="Sensor histidine kinase RcsC"/>
    <property type="match status" value="1"/>
</dbReference>
<dbReference type="KEGG" id="tai:Taci_1451"/>
<sequence>MPFGYEGSGLLDFPLLDLLHSCPDPIWCMRLPERKWVFLTLSMEDLLGMSIPEFMVRFNLNLVIHPEDQHLFDELLRLAQEEGSGSVDLRFCGMDDSCKWVNLRAVGHRDESGVCKYVVGVARDISEVRRYQEELKLSEMRWKAVLDNAGEAFLTVDQSGNVTYVNKSFESMLGYRRDQIEGRSLWTLVPDDQRQVLDYQWSMRHVKWQRRYEIDLLRSDGSRMPARVIATVVKDLGEDHYLHFGFIDDLTQIRRIDREQKDRLRFLRTLLDTIPSPVFYKDSRGRYQGFNRAFQEVFQAIGPMGEFDMSYLPDDFVARDVNSDLDLLRNPGAMCFHFKFGEGDVSRHFVVHKATFFDHVGRVGGFVGVMTEITEQKRMEAELREAKERAEASSRAKMAFVSHISHEIRTPMNAVVGLSEMLLDSCEDPEIREDLELIHQASMSLTEILGDILDLAAVEAGKLRLEESSFSMEDLCAPVFSLMGAEAKRKGLEFRGKVEDGASGHFVGDQVRIRQLLWNLLSNAIKFTPSGSVSARISASEGGVLFEVSDTGVGIEEEQLDRIFDYFERGEELLTRRIPGTGLGLALCKKLVSLMGGAIRVRSRRGEGSCFSIWLPLRRDHGLASPDRGDDAPELPRGLRVLLAEDNRANQRLMMSLLERMGLSVRCASDGAEALRALEEETFDMVFMDVQMPAMDGLEVTRRFREMERGTGRRTLIIGLTAFSSPDDRRACVEAGMDRFLAKPVSPSRLRREMGRIWSFTSNERNLVNLDVLMEMADGSRELAVGFATDVLEMLPGHIQCLSQAAAGESDPAAVEKSLHRLKGSAGYLGAASLEADLAGLLERWRGGDRQQVIQDLPALLEKLRTLQEELKGYVGG</sequence>
<feature type="domain" description="Histidine kinase" evidence="16">
    <location>
        <begin position="403"/>
        <end position="619"/>
    </location>
</feature>
<dbReference type="Gene3D" id="3.40.50.2300">
    <property type="match status" value="1"/>
</dbReference>
<dbReference type="eggNOG" id="COG2205">
    <property type="taxonomic scope" value="Bacteria"/>
</dbReference>
<dbReference type="SMART" id="SM00448">
    <property type="entry name" value="REC"/>
    <property type="match status" value="1"/>
</dbReference>
<dbReference type="CDD" id="cd00130">
    <property type="entry name" value="PAS"/>
    <property type="match status" value="2"/>
</dbReference>
<keyword evidence="15" id="KW-0175">Coiled coil</keyword>
<evidence type="ECO:0000256" key="14">
    <source>
        <dbReference type="PROSITE-ProRule" id="PRU00169"/>
    </source>
</evidence>
<dbReference type="SUPFAM" id="SSF47384">
    <property type="entry name" value="Homodimeric domain of signal transducing histidine kinase"/>
    <property type="match status" value="1"/>
</dbReference>
<evidence type="ECO:0000256" key="8">
    <source>
        <dbReference type="ARBA" id="ARBA00022692"/>
    </source>
</evidence>
<evidence type="ECO:0000313" key="22">
    <source>
        <dbReference type="Proteomes" id="UP000002030"/>
    </source>
</evidence>
<dbReference type="InterPro" id="IPR001789">
    <property type="entry name" value="Sig_transdc_resp-reg_receiver"/>
</dbReference>
<dbReference type="EnsemblBacteria" id="ACZ19681">
    <property type="protein sequence ID" value="ACZ19681"/>
    <property type="gene ID" value="Taci_1451"/>
</dbReference>
<dbReference type="InterPro" id="IPR000700">
    <property type="entry name" value="PAS-assoc_C"/>
</dbReference>
<dbReference type="SMART" id="SM00388">
    <property type="entry name" value="HisKA"/>
    <property type="match status" value="1"/>
</dbReference>
<evidence type="ECO:0000259" key="18">
    <source>
        <dbReference type="PROSITE" id="PS50112"/>
    </source>
</evidence>
<dbReference type="SMART" id="SM00086">
    <property type="entry name" value="PAC"/>
    <property type="match status" value="2"/>
</dbReference>
<dbReference type="PANTHER" id="PTHR43047">
    <property type="entry name" value="TWO-COMPONENT HISTIDINE PROTEIN KINASE"/>
    <property type="match status" value="1"/>
</dbReference>
<dbReference type="Gene3D" id="1.20.120.160">
    <property type="entry name" value="HPT domain"/>
    <property type="match status" value="1"/>
</dbReference>
<feature type="domain" description="PAS" evidence="18">
    <location>
        <begin position="37"/>
        <end position="83"/>
    </location>
</feature>
<dbReference type="InterPro" id="IPR013656">
    <property type="entry name" value="PAS_4"/>
</dbReference>